<organism evidence="6 7">
    <name type="scientific">Vagococcus humatus</name>
    <dbReference type="NCBI Taxonomy" id="1889241"/>
    <lineage>
        <taxon>Bacteria</taxon>
        <taxon>Bacillati</taxon>
        <taxon>Bacillota</taxon>
        <taxon>Bacilli</taxon>
        <taxon>Lactobacillales</taxon>
        <taxon>Enterococcaceae</taxon>
        <taxon>Vagococcus</taxon>
    </lineage>
</organism>
<keyword evidence="2 5" id="KW-0479">Metal-binding</keyword>
<feature type="binding site" evidence="5">
    <location>
        <position position="89"/>
    </location>
    <ligand>
        <name>Mg(2+)</name>
        <dbReference type="ChEBI" id="CHEBI:18420"/>
        <label>1</label>
        <note>catalytic</note>
    </ligand>
</feature>
<dbReference type="InterPro" id="IPR000760">
    <property type="entry name" value="Inositol_monophosphatase-like"/>
</dbReference>
<dbReference type="PANTHER" id="PTHR20854">
    <property type="entry name" value="INOSITOL MONOPHOSPHATASE"/>
    <property type="match status" value="1"/>
</dbReference>
<accession>A0A429Z4W8</accession>
<evidence type="ECO:0000256" key="2">
    <source>
        <dbReference type="ARBA" id="ARBA00022723"/>
    </source>
</evidence>
<evidence type="ECO:0000256" key="5">
    <source>
        <dbReference type="PIRSR" id="PIRSR600760-2"/>
    </source>
</evidence>
<dbReference type="CDD" id="cd01637">
    <property type="entry name" value="IMPase_like"/>
    <property type="match status" value="1"/>
</dbReference>
<dbReference type="GO" id="GO:0008934">
    <property type="term" value="F:inositol monophosphate 1-phosphatase activity"/>
    <property type="evidence" value="ECO:0007669"/>
    <property type="project" value="TreeGrafter"/>
</dbReference>
<keyword evidence="7" id="KW-1185">Reference proteome</keyword>
<feature type="binding site" evidence="5">
    <location>
        <position position="87"/>
    </location>
    <ligand>
        <name>Mg(2+)</name>
        <dbReference type="ChEBI" id="CHEBI:18420"/>
        <label>1</label>
        <note>catalytic</note>
    </ligand>
</feature>
<dbReference type="OrthoDB" id="9772456at2"/>
<dbReference type="GO" id="GO:0007165">
    <property type="term" value="P:signal transduction"/>
    <property type="evidence" value="ECO:0007669"/>
    <property type="project" value="TreeGrafter"/>
</dbReference>
<keyword evidence="4 5" id="KW-0460">Magnesium</keyword>
<dbReference type="AlphaFoldDB" id="A0A429Z4W8"/>
<evidence type="ECO:0000256" key="4">
    <source>
        <dbReference type="ARBA" id="ARBA00022842"/>
    </source>
</evidence>
<name>A0A429Z4W8_9ENTE</name>
<dbReference type="Gene3D" id="3.40.190.80">
    <property type="match status" value="1"/>
</dbReference>
<dbReference type="GO" id="GO:0046872">
    <property type="term" value="F:metal ion binding"/>
    <property type="evidence" value="ECO:0007669"/>
    <property type="project" value="UniProtKB-KW"/>
</dbReference>
<feature type="binding site" evidence="5">
    <location>
        <position position="68"/>
    </location>
    <ligand>
        <name>Mg(2+)</name>
        <dbReference type="ChEBI" id="CHEBI:18420"/>
        <label>1</label>
        <note>catalytic</note>
    </ligand>
</feature>
<dbReference type="GO" id="GO:0006020">
    <property type="term" value="P:inositol metabolic process"/>
    <property type="evidence" value="ECO:0007669"/>
    <property type="project" value="TreeGrafter"/>
</dbReference>
<evidence type="ECO:0000313" key="6">
    <source>
        <dbReference type="EMBL" id="RST88741.1"/>
    </source>
</evidence>
<dbReference type="SUPFAM" id="SSF56655">
    <property type="entry name" value="Carbohydrate phosphatase"/>
    <property type="match status" value="1"/>
</dbReference>
<evidence type="ECO:0000313" key="7">
    <source>
        <dbReference type="Proteomes" id="UP000277864"/>
    </source>
</evidence>
<comment type="cofactor">
    <cofactor evidence="1 5">
        <name>Mg(2+)</name>
        <dbReference type="ChEBI" id="CHEBI:18420"/>
    </cofactor>
</comment>
<evidence type="ECO:0000256" key="1">
    <source>
        <dbReference type="ARBA" id="ARBA00001946"/>
    </source>
</evidence>
<dbReference type="PROSITE" id="PS00629">
    <property type="entry name" value="IMP_1"/>
    <property type="match status" value="1"/>
</dbReference>
<keyword evidence="3" id="KW-0378">Hydrolase</keyword>
<gene>
    <name evidence="6" type="ORF">C7P63_09075</name>
</gene>
<dbReference type="Proteomes" id="UP000277864">
    <property type="component" value="Unassembled WGS sequence"/>
</dbReference>
<protein>
    <submittedName>
        <fullName evidence="6">Inositol monophosphatase</fullName>
    </submittedName>
</protein>
<evidence type="ECO:0000256" key="3">
    <source>
        <dbReference type="ARBA" id="ARBA00022801"/>
    </source>
</evidence>
<feature type="binding site" evidence="5">
    <location>
        <position position="209"/>
    </location>
    <ligand>
        <name>Mg(2+)</name>
        <dbReference type="ChEBI" id="CHEBI:18420"/>
        <label>1</label>
        <note>catalytic</note>
    </ligand>
</feature>
<dbReference type="EMBL" id="PXZH01000006">
    <property type="protein sequence ID" value="RST88741.1"/>
    <property type="molecule type" value="Genomic_DNA"/>
</dbReference>
<feature type="binding site" evidence="5">
    <location>
        <position position="90"/>
    </location>
    <ligand>
        <name>Mg(2+)</name>
        <dbReference type="ChEBI" id="CHEBI:18420"/>
        <label>2</label>
    </ligand>
</feature>
<dbReference type="Pfam" id="PF00459">
    <property type="entry name" value="Inositol_P"/>
    <property type="match status" value="1"/>
</dbReference>
<dbReference type="Gene3D" id="3.30.540.10">
    <property type="entry name" value="Fructose-1,6-Bisphosphatase, subunit A, domain 1"/>
    <property type="match status" value="1"/>
</dbReference>
<dbReference type="PRINTS" id="PR00377">
    <property type="entry name" value="IMPHPHTASES"/>
</dbReference>
<reference evidence="6 7" key="1">
    <citation type="submission" date="2018-03" db="EMBL/GenBank/DDBJ databases">
        <authorList>
            <person name="Gulvik C.A."/>
        </authorList>
    </citation>
    <scope>NUCLEOTIDE SEQUENCE [LARGE SCALE GENOMIC DNA]</scope>
    <source>
        <strain evidence="6 7">JCM 31581</strain>
    </source>
</reference>
<dbReference type="PANTHER" id="PTHR20854:SF4">
    <property type="entry name" value="INOSITOL-1-MONOPHOSPHATASE-RELATED"/>
    <property type="match status" value="1"/>
</dbReference>
<comment type="caution">
    <text evidence="6">The sequence shown here is derived from an EMBL/GenBank/DDBJ whole genome shotgun (WGS) entry which is preliminary data.</text>
</comment>
<dbReference type="RefSeq" id="WP_125943834.1">
    <property type="nucleotide sequence ID" value="NZ_PXZH01000006.1"/>
</dbReference>
<dbReference type="InterPro" id="IPR020583">
    <property type="entry name" value="Inositol_monoP_metal-BS"/>
</dbReference>
<proteinExistence type="predicted"/>
<dbReference type="FunFam" id="3.30.540.10:FF:000003">
    <property type="entry name" value="Inositol-1-monophosphatase"/>
    <property type="match status" value="1"/>
</dbReference>
<sequence>MMEEKLVSKVKDWIAVATALIKERLEEPLDVERKSNYSDLVTNVDKEVESFFVQQIRKEFPTDKILGEEGMGGEPVTDFSGRVWVIDPIDGTLNFVKQQENFCIMIGIYEDGKPVLGFIYEVMKKELIWGGPQVGVFINDTEINQISTDSLKDSLVNVNTMMFLQNDCHTQEIGLTSLGVRMCGCAGIGFKDTLLGRHHVYISYLQPWDYGAGLVLAETLGFVTIGLDNNKLDLKKRVPVLVTTPIIYQELQETYEEL</sequence>